<dbReference type="PANTHER" id="PTHR30329:SF21">
    <property type="entry name" value="LIPOPROTEIN YIAD-RELATED"/>
    <property type="match status" value="1"/>
</dbReference>
<dbReference type="CDD" id="cd07185">
    <property type="entry name" value="OmpA_C-like"/>
    <property type="match status" value="1"/>
</dbReference>
<dbReference type="Pfam" id="PF06078">
    <property type="entry name" value="DUF937"/>
    <property type="match status" value="1"/>
</dbReference>
<proteinExistence type="predicted"/>
<dbReference type="PROSITE" id="PS51123">
    <property type="entry name" value="OMPA_2"/>
    <property type="match status" value="1"/>
</dbReference>
<dbReference type="Gene3D" id="3.30.1330.60">
    <property type="entry name" value="OmpA-like domain"/>
    <property type="match status" value="1"/>
</dbReference>
<dbReference type="InterPro" id="IPR009282">
    <property type="entry name" value="DUF937"/>
</dbReference>
<dbReference type="Proteomes" id="UP000198131">
    <property type="component" value="Unassembled WGS sequence"/>
</dbReference>
<dbReference type="EMBL" id="FYEW01000001">
    <property type="protein sequence ID" value="SNC68513.1"/>
    <property type="molecule type" value="Genomic_DNA"/>
</dbReference>
<dbReference type="GO" id="GO:0009279">
    <property type="term" value="C:cell outer membrane"/>
    <property type="evidence" value="ECO:0007669"/>
    <property type="project" value="UniProtKB-SubCell"/>
</dbReference>
<evidence type="ECO:0000256" key="2">
    <source>
        <dbReference type="ARBA" id="ARBA00023136"/>
    </source>
</evidence>
<dbReference type="InterPro" id="IPR006664">
    <property type="entry name" value="OMP_bac"/>
</dbReference>
<dbReference type="PANTHER" id="PTHR30329">
    <property type="entry name" value="STATOR ELEMENT OF FLAGELLAR MOTOR COMPLEX"/>
    <property type="match status" value="1"/>
</dbReference>
<evidence type="ECO:0000256" key="1">
    <source>
        <dbReference type="ARBA" id="ARBA00004442"/>
    </source>
</evidence>
<comment type="subcellular location">
    <subcellularLocation>
        <location evidence="1">Cell outer membrane</location>
    </subcellularLocation>
</comment>
<reference evidence="7" key="1">
    <citation type="submission" date="2017-06" db="EMBL/GenBank/DDBJ databases">
        <authorList>
            <person name="Varghese N."/>
            <person name="Submissions S."/>
        </authorList>
    </citation>
    <scope>NUCLEOTIDE SEQUENCE [LARGE SCALE GENOMIC DNA]</scope>
    <source>
        <strain evidence="7">DSM 11116</strain>
    </source>
</reference>
<dbReference type="AlphaFoldDB" id="A0A212TR74"/>
<protein>
    <submittedName>
        <fullName evidence="6">Outer membrane protein OmpA</fullName>
    </submittedName>
</protein>
<keyword evidence="7" id="KW-1185">Reference proteome</keyword>
<dbReference type="SUPFAM" id="SSF103088">
    <property type="entry name" value="OmpA-like"/>
    <property type="match status" value="1"/>
</dbReference>
<organism evidence="6 7">
    <name type="scientific">Hymenobacter gelipurpurascens</name>
    <dbReference type="NCBI Taxonomy" id="89968"/>
    <lineage>
        <taxon>Bacteria</taxon>
        <taxon>Pseudomonadati</taxon>
        <taxon>Bacteroidota</taxon>
        <taxon>Cytophagia</taxon>
        <taxon>Cytophagales</taxon>
        <taxon>Hymenobacteraceae</taxon>
        <taxon>Hymenobacter</taxon>
    </lineage>
</organism>
<dbReference type="InterPro" id="IPR050330">
    <property type="entry name" value="Bact_OuterMem_StrucFunc"/>
</dbReference>
<gene>
    <name evidence="6" type="ORF">SAMN06265337_2352</name>
</gene>
<keyword evidence="2 4" id="KW-0472">Membrane</keyword>
<dbReference type="InterPro" id="IPR006665">
    <property type="entry name" value="OmpA-like"/>
</dbReference>
<accession>A0A212TR74</accession>
<evidence type="ECO:0000259" key="5">
    <source>
        <dbReference type="PROSITE" id="PS51123"/>
    </source>
</evidence>
<keyword evidence="3" id="KW-0998">Cell outer membrane</keyword>
<evidence type="ECO:0000313" key="7">
    <source>
        <dbReference type="Proteomes" id="UP000198131"/>
    </source>
</evidence>
<sequence length="450" mass="47854">MEQKVLDVMMSSFSEEAVSLLSNKFQEEESKARQAVIQAIPLVVNCLLTRGQREDGAETIWQLAHEAAAAGLPHEVQALSSTNWISRGTAIMESLLAEAYGMTLQRMAAATGVRTAAAEGILGGAVALTLGALGAYASQHQLQAPGLLAWLQWQEADIMHALPGFIRKPQAEPYLEKAMPGSALASTGVAPGSWTSVGGGMAYTPPAQAPQDLPRGSMRWQWGGIVLLAVGLGYFLGHDRLSALTNGNALTTASTASLMGGGEESRPAAPVATANTGVAAGHYDLESDTYIYDTGQPTILQLADGTVQKVGLNSTENRLYTFLADPGMQVDSVNRTKGWINCDRVYFDPGQATLTGDSQQQLRNIASILKTFPTAKVKFGGYTDSTGNALNNYKLSEERAKTAMLALGAMGVDINRVEAKGYGGKFFLTSNNSPEGRALNRRISVRVLKK</sequence>
<name>A0A212TR74_9BACT</name>
<feature type="domain" description="OmpA-like" evidence="5">
    <location>
        <begin position="334"/>
        <end position="450"/>
    </location>
</feature>
<evidence type="ECO:0000313" key="6">
    <source>
        <dbReference type="EMBL" id="SNC68513.1"/>
    </source>
</evidence>
<evidence type="ECO:0000256" key="4">
    <source>
        <dbReference type="PROSITE-ProRule" id="PRU00473"/>
    </source>
</evidence>
<evidence type="ECO:0000256" key="3">
    <source>
        <dbReference type="ARBA" id="ARBA00023237"/>
    </source>
</evidence>
<dbReference type="InterPro" id="IPR036737">
    <property type="entry name" value="OmpA-like_sf"/>
</dbReference>
<dbReference type="PRINTS" id="PR01021">
    <property type="entry name" value="OMPADOMAIN"/>
</dbReference>
<dbReference type="Pfam" id="PF00691">
    <property type="entry name" value="OmpA"/>
    <property type="match status" value="1"/>
</dbReference>